<dbReference type="Proteomes" id="UP000012112">
    <property type="component" value="Unassembled WGS sequence"/>
</dbReference>
<evidence type="ECO:0000313" key="1">
    <source>
        <dbReference type="EMBL" id="EMO55211.1"/>
    </source>
</evidence>
<dbReference type="AlphaFoldDB" id="M6VJJ0"/>
<proteinExistence type="predicted"/>
<dbReference type="EMBL" id="AKWD02000011">
    <property type="protein sequence ID" value="EMO55211.1"/>
    <property type="molecule type" value="Genomic_DNA"/>
</dbReference>
<accession>M6VJJ0</accession>
<comment type="caution">
    <text evidence="1">The sequence shown here is derived from an EMBL/GenBank/DDBJ whole genome shotgun (WGS) entry which is preliminary data.</text>
</comment>
<evidence type="ECO:0000313" key="2">
    <source>
        <dbReference type="Proteomes" id="UP000012112"/>
    </source>
</evidence>
<reference evidence="1 2" key="1">
    <citation type="submission" date="2013-01" db="EMBL/GenBank/DDBJ databases">
        <authorList>
            <person name="Harkins D.M."/>
            <person name="Durkin A.S."/>
            <person name="Brinkac L.M."/>
            <person name="Haft D.H."/>
            <person name="Selengut J.D."/>
            <person name="Sanka R."/>
            <person name="DePew J."/>
            <person name="Purushe J."/>
            <person name="Matthias M.A."/>
            <person name="Vinetz J.M."/>
            <person name="Sutton G.G."/>
            <person name="Nierman W.C."/>
            <person name="Fouts D.E."/>
        </authorList>
    </citation>
    <scope>NUCLEOTIDE SEQUENCE [LARGE SCALE GENOMIC DNA]</scope>
    <source>
        <strain evidence="1 2">HAI1536</strain>
    </source>
</reference>
<name>M6VJJ0_9LEPT</name>
<protein>
    <submittedName>
        <fullName evidence="1">Uncharacterized protein</fullName>
    </submittedName>
</protein>
<gene>
    <name evidence="1" type="ORF">LEP1GSC172_2279</name>
</gene>
<organism evidence="1 2">
    <name type="scientific">Leptospira noguchii</name>
    <dbReference type="NCBI Taxonomy" id="28182"/>
    <lineage>
        <taxon>Bacteria</taxon>
        <taxon>Pseudomonadati</taxon>
        <taxon>Spirochaetota</taxon>
        <taxon>Spirochaetia</taxon>
        <taxon>Leptospirales</taxon>
        <taxon>Leptospiraceae</taxon>
        <taxon>Leptospira</taxon>
    </lineage>
</organism>
<sequence>MLSIIGIYFLFQKIRNTKTDIESVKVMIEGLKNKNQLLVQKNQSFWESLQKQLEVWDLSDKEKNTLLLLRGMSIIKSPLFEKKFENDREPNIFYLSKIVNYW</sequence>